<proteinExistence type="predicted"/>
<accession>A0A1V0ABQ9</accession>
<evidence type="ECO:0008006" key="3">
    <source>
        <dbReference type="Google" id="ProtNLM"/>
    </source>
</evidence>
<protein>
    <recommendedName>
        <fullName evidence="3">HK97 gp10 family phage protein</fullName>
    </recommendedName>
</protein>
<gene>
    <name evidence="1" type="ORF">BKM31_44770</name>
</gene>
<dbReference type="STRING" id="1909395.BKM31_44770"/>
<reference evidence="2" key="1">
    <citation type="journal article" date="2017" name="Med. Chem. Commun.">
        <title>Nonomuraea sp. ATCC 55076 harbours the largest actinomycete chromosome to date and the kistamicin biosynthetic gene cluster.</title>
        <authorList>
            <person name="Nazari B."/>
            <person name="Forneris C.C."/>
            <person name="Gibson M.I."/>
            <person name="Moon K."/>
            <person name="Schramma K.R."/>
            <person name="Seyedsayamdost M.R."/>
        </authorList>
    </citation>
    <scope>NUCLEOTIDE SEQUENCE [LARGE SCALE GENOMIC DNA]</scope>
    <source>
        <strain evidence="2">ATCC 55076</strain>
    </source>
</reference>
<dbReference type="Proteomes" id="UP000190797">
    <property type="component" value="Chromosome"/>
</dbReference>
<dbReference type="OrthoDB" id="3431442at2"/>
<evidence type="ECO:0000313" key="1">
    <source>
        <dbReference type="EMBL" id="AQZ67637.1"/>
    </source>
</evidence>
<keyword evidence="2" id="KW-1185">Reference proteome</keyword>
<dbReference type="KEGG" id="noa:BKM31_44770"/>
<sequence length="144" mass="15796">MADPADPTEAIRVLQKDLGSIEPDLRKKLRPALKTAAEPIVADAKVRASWSARIPRAISLSIRFSKRDPGVSMRVRRAVAPHGRPYEGIRGNATFRHPVFGNRDRWVTQQTRSYLAPAAESGMDGALAATVAAVDETAREHGFR</sequence>
<name>A0A1V0ABQ9_9ACTN</name>
<organism evidence="1 2">
    <name type="scientific">[Actinomadura] parvosata subsp. kistnae</name>
    <dbReference type="NCBI Taxonomy" id="1909395"/>
    <lineage>
        <taxon>Bacteria</taxon>
        <taxon>Bacillati</taxon>
        <taxon>Actinomycetota</taxon>
        <taxon>Actinomycetes</taxon>
        <taxon>Streptosporangiales</taxon>
        <taxon>Streptosporangiaceae</taxon>
        <taxon>Nonomuraea</taxon>
    </lineage>
</organism>
<dbReference type="RefSeq" id="WP_080043950.1">
    <property type="nucleotide sequence ID" value="NZ_CP017717.1"/>
</dbReference>
<dbReference type="AlphaFoldDB" id="A0A1V0ABQ9"/>
<evidence type="ECO:0000313" key="2">
    <source>
        <dbReference type="Proteomes" id="UP000190797"/>
    </source>
</evidence>
<dbReference type="EMBL" id="CP017717">
    <property type="protein sequence ID" value="AQZ67637.1"/>
    <property type="molecule type" value="Genomic_DNA"/>
</dbReference>